<evidence type="ECO:0000313" key="2">
    <source>
        <dbReference type="EMBL" id="MDQ0317459.1"/>
    </source>
</evidence>
<keyword evidence="3" id="KW-1185">Reference proteome</keyword>
<keyword evidence="1" id="KW-1133">Transmembrane helix</keyword>
<organism evidence="2 3">
    <name type="scientific">Amorphus orientalis</name>
    <dbReference type="NCBI Taxonomy" id="649198"/>
    <lineage>
        <taxon>Bacteria</taxon>
        <taxon>Pseudomonadati</taxon>
        <taxon>Pseudomonadota</taxon>
        <taxon>Alphaproteobacteria</taxon>
        <taxon>Hyphomicrobiales</taxon>
        <taxon>Amorphaceae</taxon>
        <taxon>Amorphus</taxon>
    </lineage>
</organism>
<dbReference type="EMBL" id="JAUSUL010000005">
    <property type="protein sequence ID" value="MDQ0317459.1"/>
    <property type="molecule type" value="Genomic_DNA"/>
</dbReference>
<sequence length="126" mass="13860">MFRFPANAPDQAQSAVWKVATKTAASPIIVFCFTIFALSLCGAIFGEGFVRVVFSSICALIAIFGAGCIGYLLLRDPDRLHSEDHIFKKYMADKNLALDENNNDYKILNAAPVQNNSPEIQKGEML</sequence>
<accession>A0AAE4AW70</accession>
<name>A0AAE4AW70_9HYPH</name>
<keyword evidence="1" id="KW-0472">Membrane</keyword>
<dbReference type="Proteomes" id="UP001229244">
    <property type="component" value="Unassembled WGS sequence"/>
</dbReference>
<comment type="caution">
    <text evidence="2">The sequence shown here is derived from an EMBL/GenBank/DDBJ whole genome shotgun (WGS) entry which is preliminary data.</text>
</comment>
<protein>
    <submittedName>
        <fullName evidence="2">Uncharacterized protein</fullName>
    </submittedName>
</protein>
<proteinExistence type="predicted"/>
<reference evidence="2" key="1">
    <citation type="submission" date="2023-07" db="EMBL/GenBank/DDBJ databases">
        <title>Genomic Encyclopedia of Type Strains, Phase IV (KMG-IV): sequencing the most valuable type-strain genomes for metagenomic binning, comparative biology and taxonomic classification.</title>
        <authorList>
            <person name="Goeker M."/>
        </authorList>
    </citation>
    <scope>NUCLEOTIDE SEQUENCE</scope>
    <source>
        <strain evidence="2">DSM 21202</strain>
    </source>
</reference>
<dbReference type="AlphaFoldDB" id="A0AAE4AW70"/>
<dbReference type="RefSeq" id="WP_306887378.1">
    <property type="nucleotide sequence ID" value="NZ_JAUSUL010000005.1"/>
</dbReference>
<evidence type="ECO:0000256" key="1">
    <source>
        <dbReference type="SAM" id="Phobius"/>
    </source>
</evidence>
<feature type="transmembrane region" description="Helical" evidence="1">
    <location>
        <begin position="52"/>
        <end position="74"/>
    </location>
</feature>
<feature type="transmembrane region" description="Helical" evidence="1">
    <location>
        <begin position="28"/>
        <end position="46"/>
    </location>
</feature>
<gene>
    <name evidence="2" type="ORF">J2S73_003943</name>
</gene>
<keyword evidence="1" id="KW-0812">Transmembrane</keyword>
<evidence type="ECO:0000313" key="3">
    <source>
        <dbReference type="Proteomes" id="UP001229244"/>
    </source>
</evidence>